<evidence type="ECO:0000313" key="5">
    <source>
        <dbReference type="Proteomes" id="UP000729402"/>
    </source>
</evidence>
<keyword evidence="3" id="KW-1133">Transmembrane helix</keyword>
<sequence>MSSPSTTGLGTRIEEILKALFHQQPTIMKCLEAIEEKLQPIQSFEERVTVLEENVLEVEADAKKLNDVFLLTSNAMSYNSDDTIYYRQARSIEALAKKDFENLRQVSDGEEQPKMAPRRGRPPKYTKKIVEKTDNDVSPDLSNAKAKSADNVETIRKKLTGDRTRNANITTRDSSFFQHNTLSSFAGKRTDKIGDYSGLLLLLIVCVSLLVHCVLLMEHEHGLISLFLLGPSKYGKKTTSASLDDDLRSTYDQQYLHSSSLFSALDGERKVLVPVGLQQEYAYARSLAQFAANFGPTGWDIAAKRIRRLLPPGTNFGPGWVVDGEPPENSQWPRVPILPDPSIQPSVPSGNMISKNDESHQKYGLSSNEGATGEEHLARTQPVACVEKSPKFATKLITKCENGVIMSCDGVGNTGQAPPLQQHDPGREIHSNIDGFSAAPNMNSQYAGQGFFGTGMQAGMQLTHAQVLGIFSRVNGRTNGYIHGQPAMASDSIKASQNGDVGRTATNPSPDADHDSMAVSSQNEISSSPSLNGGVQPSGSLPRGKKHPDLALQL</sequence>
<dbReference type="OrthoDB" id="21449at2759"/>
<keyword evidence="3" id="KW-0472">Membrane</keyword>
<dbReference type="EMBL" id="JAAALK010000079">
    <property type="protein sequence ID" value="KAG8095615.1"/>
    <property type="molecule type" value="Genomic_DNA"/>
</dbReference>
<proteinExistence type="predicted"/>
<keyword evidence="5" id="KW-1185">Reference proteome</keyword>
<gene>
    <name evidence="4" type="ORF">GUJ93_ZPchr0013g36267</name>
</gene>
<feature type="region of interest" description="Disordered" evidence="2">
    <location>
        <begin position="482"/>
        <end position="554"/>
    </location>
</feature>
<organism evidence="4 5">
    <name type="scientific">Zizania palustris</name>
    <name type="common">Northern wild rice</name>
    <dbReference type="NCBI Taxonomy" id="103762"/>
    <lineage>
        <taxon>Eukaryota</taxon>
        <taxon>Viridiplantae</taxon>
        <taxon>Streptophyta</taxon>
        <taxon>Embryophyta</taxon>
        <taxon>Tracheophyta</taxon>
        <taxon>Spermatophyta</taxon>
        <taxon>Magnoliopsida</taxon>
        <taxon>Liliopsida</taxon>
        <taxon>Poales</taxon>
        <taxon>Poaceae</taxon>
        <taxon>BOP clade</taxon>
        <taxon>Oryzoideae</taxon>
        <taxon>Oryzeae</taxon>
        <taxon>Zizaniinae</taxon>
        <taxon>Zizania</taxon>
    </lineage>
</organism>
<evidence type="ECO:0008006" key="6">
    <source>
        <dbReference type="Google" id="ProtNLM"/>
    </source>
</evidence>
<dbReference type="PANTHER" id="PTHR22881:SF15">
    <property type="entry name" value="OS03G0130800 PROTEIN"/>
    <property type="match status" value="1"/>
</dbReference>
<evidence type="ECO:0000256" key="2">
    <source>
        <dbReference type="SAM" id="MobiDB-lite"/>
    </source>
</evidence>
<feature type="transmembrane region" description="Helical" evidence="3">
    <location>
        <begin position="198"/>
        <end position="217"/>
    </location>
</feature>
<keyword evidence="1" id="KW-0175">Coiled coil</keyword>
<evidence type="ECO:0000256" key="3">
    <source>
        <dbReference type="SAM" id="Phobius"/>
    </source>
</evidence>
<comment type="caution">
    <text evidence="4">The sequence shown here is derived from an EMBL/GenBank/DDBJ whole genome shotgun (WGS) entry which is preliminary data.</text>
</comment>
<feature type="region of interest" description="Disordered" evidence="2">
    <location>
        <begin position="104"/>
        <end position="126"/>
    </location>
</feature>
<reference evidence="4" key="1">
    <citation type="journal article" date="2021" name="bioRxiv">
        <title>Whole Genome Assembly and Annotation of Northern Wild Rice, Zizania palustris L., Supports a Whole Genome Duplication in the Zizania Genus.</title>
        <authorList>
            <person name="Haas M."/>
            <person name="Kono T."/>
            <person name="Macchietto M."/>
            <person name="Millas R."/>
            <person name="McGilp L."/>
            <person name="Shao M."/>
            <person name="Duquette J."/>
            <person name="Hirsch C.N."/>
            <person name="Kimball J."/>
        </authorList>
    </citation>
    <scope>NUCLEOTIDE SEQUENCE</scope>
    <source>
        <tissue evidence="4">Fresh leaf tissue</tissue>
    </source>
</reference>
<feature type="coiled-coil region" evidence="1">
    <location>
        <begin position="41"/>
        <end position="68"/>
    </location>
</feature>
<reference evidence="4" key="2">
    <citation type="submission" date="2021-02" db="EMBL/GenBank/DDBJ databases">
        <authorList>
            <person name="Kimball J.A."/>
            <person name="Haas M.W."/>
            <person name="Macchietto M."/>
            <person name="Kono T."/>
            <person name="Duquette J."/>
            <person name="Shao M."/>
        </authorList>
    </citation>
    <scope>NUCLEOTIDE SEQUENCE</scope>
    <source>
        <tissue evidence="4">Fresh leaf tissue</tissue>
    </source>
</reference>
<feature type="compositionally biased region" description="Polar residues" evidence="2">
    <location>
        <begin position="518"/>
        <end position="539"/>
    </location>
</feature>
<protein>
    <recommendedName>
        <fullName evidence="6">Bromo domain-containing protein</fullName>
    </recommendedName>
</protein>
<feature type="compositionally biased region" description="Polar residues" evidence="2">
    <location>
        <begin position="493"/>
        <end position="509"/>
    </location>
</feature>
<dbReference type="Proteomes" id="UP000729402">
    <property type="component" value="Unassembled WGS sequence"/>
</dbReference>
<keyword evidence="3" id="KW-0812">Transmembrane</keyword>
<accession>A0A8J5WQE3</accession>
<dbReference type="AlphaFoldDB" id="A0A8J5WQE3"/>
<dbReference type="InterPro" id="IPR051831">
    <property type="entry name" value="Bromodomain_contain_prot"/>
</dbReference>
<feature type="compositionally biased region" description="Basic residues" evidence="2">
    <location>
        <begin position="116"/>
        <end position="126"/>
    </location>
</feature>
<evidence type="ECO:0000256" key="1">
    <source>
        <dbReference type="SAM" id="Coils"/>
    </source>
</evidence>
<name>A0A8J5WQE3_ZIZPA</name>
<dbReference type="PANTHER" id="PTHR22881">
    <property type="entry name" value="BROMODOMAIN CONTAINING PROTEIN"/>
    <property type="match status" value="1"/>
</dbReference>
<evidence type="ECO:0000313" key="4">
    <source>
        <dbReference type="EMBL" id="KAG8095615.1"/>
    </source>
</evidence>